<dbReference type="EMBL" id="CP003261">
    <property type="protein sequence ID" value="AGK95296.1"/>
    <property type="molecule type" value="Genomic_DNA"/>
</dbReference>
<organism evidence="1 2">
    <name type="scientific">Clostridium pasteurianum BC1</name>
    <dbReference type="NCBI Taxonomy" id="86416"/>
    <lineage>
        <taxon>Bacteria</taxon>
        <taxon>Bacillati</taxon>
        <taxon>Bacillota</taxon>
        <taxon>Clostridia</taxon>
        <taxon>Eubacteriales</taxon>
        <taxon>Clostridiaceae</taxon>
        <taxon>Clostridium</taxon>
    </lineage>
</organism>
<evidence type="ECO:0000313" key="1">
    <source>
        <dbReference type="EMBL" id="AGK95296.1"/>
    </source>
</evidence>
<accession>R4K0H8</accession>
<name>R4K0H8_CLOPA</name>
<dbReference type="OrthoDB" id="9924684at2"/>
<dbReference type="STRING" id="86416.Clopa_0229"/>
<dbReference type="RefSeq" id="WP_015613623.1">
    <property type="nucleotide sequence ID" value="NC_021182.1"/>
</dbReference>
<proteinExistence type="predicted"/>
<dbReference type="Proteomes" id="UP000013523">
    <property type="component" value="Chromosome"/>
</dbReference>
<sequence>MKNNIVYVDFNERKVLLAHNTSFFNRIKKFIKKLFIANRFKSKKDASTCKRIPKKRYFS</sequence>
<dbReference type="PATRIC" id="fig|86416.3.peg.201"/>
<dbReference type="KEGG" id="cpas:Clopa_0229"/>
<dbReference type="HOGENOM" id="CLU_2952229_0_0_9"/>
<protein>
    <submittedName>
        <fullName evidence="1">Uncharacterized protein</fullName>
    </submittedName>
</protein>
<keyword evidence="2" id="KW-1185">Reference proteome</keyword>
<evidence type="ECO:0000313" key="2">
    <source>
        <dbReference type="Proteomes" id="UP000013523"/>
    </source>
</evidence>
<gene>
    <name evidence="1" type="ORF">Clopa_0229</name>
</gene>
<reference evidence="1 2" key="1">
    <citation type="submission" date="2012-01" db="EMBL/GenBank/DDBJ databases">
        <title>Complete sequence of chromosome of Clostridium pasteurianum BC1.</title>
        <authorList>
            <consortium name="US DOE Joint Genome Institute"/>
            <person name="Lucas S."/>
            <person name="Han J."/>
            <person name="Lapidus A."/>
            <person name="Cheng J.-F."/>
            <person name="Goodwin L."/>
            <person name="Pitluck S."/>
            <person name="Peters L."/>
            <person name="Mikhailova N."/>
            <person name="Teshima H."/>
            <person name="Detter J.C."/>
            <person name="Han C."/>
            <person name="Tapia R."/>
            <person name="Land M."/>
            <person name="Hauser L."/>
            <person name="Kyrpides N."/>
            <person name="Ivanova N."/>
            <person name="Pagani I."/>
            <person name="Dunn J."/>
            <person name="Taghavi S."/>
            <person name="Francis A."/>
            <person name="van der Lelie D."/>
            <person name="Woyke T."/>
        </authorList>
    </citation>
    <scope>NUCLEOTIDE SEQUENCE [LARGE SCALE GENOMIC DNA]</scope>
    <source>
        <strain evidence="1 2">BC1</strain>
    </source>
</reference>
<dbReference type="AlphaFoldDB" id="R4K0H8"/>